<feature type="transmembrane region" description="Helical" evidence="12">
    <location>
        <begin position="929"/>
        <end position="949"/>
    </location>
</feature>
<dbReference type="CDD" id="cd18578">
    <property type="entry name" value="ABC_6TM_Pgp_ABCB1_D2_like"/>
    <property type="match status" value="1"/>
</dbReference>
<dbReference type="GO" id="GO:0005524">
    <property type="term" value="F:ATP binding"/>
    <property type="evidence" value="ECO:0007669"/>
    <property type="project" value="UniProtKB-KW"/>
</dbReference>
<evidence type="ECO:0000313" key="15">
    <source>
        <dbReference type="EMBL" id="KAG0463214.1"/>
    </source>
</evidence>
<keyword evidence="7" id="KW-0067">ATP-binding</keyword>
<dbReference type="Pfam" id="PF00664">
    <property type="entry name" value="ABC_membrane"/>
    <property type="match status" value="2"/>
</dbReference>
<evidence type="ECO:0000256" key="6">
    <source>
        <dbReference type="ARBA" id="ARBA00022741"/>
    </source>
</evidence>
<feature type="transmembrane region" description="Helical" evidence="12">
    <location>
        <begin position="157"/>
        <end position="176"/>
    </location>
</feature>
<feature type="transmembrane region" description="Helical" evidence="12">
    <location>
        <begin position="30"/>
        <end position="57"/>
    </location>
</feature>
<evidence type="ECO:0000259" key="13">
    <source>
        <dbReference type="PROSITE" id="PS50893"/>
    </source>
</evidence>
<feature type="transmembrane region" description="Helical" evidence="12">
    <location>
        <begin position="77"/>
        <end position="98"/>
    </location>
</feature>
<dbReference type="SUPFAM" id="SSF90123">
    <property type="entry name" value="ABC transporter transmembrane region"/>
    <property type="match status" value="2"/>
</dbReference>
<keyword evidence="5" id="KW-0677">Repeat</keyword>
<dbReference type="PANTHER" id="PTHR45136:SF2">
    <property type="entry name" value="ABC TRANSPORTER DOMAIN-CONTAINING PROTEIN"/>
    <property type="match status" value="1"/>
</dbReference>
<dbReference type="CDD" id="cd18577">
    <property type="entry name" value="ABC_6TM_Pgp_ABCB1_D1_like"/>
    <property type="match status" value="1"/>
</dbReference>
<reference evidence="15 16" key="1">
    <citation type="journal article" date="2020" name="Nat. Food">
        <title>A phased Vanilla planifolia genome enables genetic improvement of flavour and production.</title>
        <authorList>
            <person name="Hasing T."/>
            <person name="Tang H."/>
            <person name="Brym M."/>
            <person name="Khazi F."/>
            <person name="Huang T."/>
            <person name="Chambers A.H."/>
        </authorList>
    </citation>
    <scope>NUCLEOTIDE SEQUENCE [LARGE SCALE GENOMIC DNA]</scope>
    <source>
        <tissue evidence="15">Leaf</tissue>
    </source>
</reference>
<dbReference type="Gene3D" id="3.40.50.300">
    <property type="entry name" value="P-loop containing nucleotide triphosphate hydrolases"/>
    <property type="match status" value="2"/>
</dbReference>
<sequence length="1242" mass="134737">MEPSVRMHEGSSTLSSIRSIFMHADGLDRLLMTVGSLGAIVDGLSYLIILVITSKILNTVGFGLSAPNFLKNINQNIVYYLDVIAVTFVGSFLEGYCWTQTGERQASRIRVRYLRAVLRQEVGYFDLNMASTTDAITSVSSDSFVIQDALSEKLPNFLMNCSTFVGGYVISFALMWPLPLVASPTVAMLVIPGLIYARVLLGLSRRIQAEYSNAGLVAEQAVSSIRSVYAFSAERCSMEAFSAALDSSVGLGIRQGLAKAVAIGSNGIIFSIWAFVTWFTSQLVMQHSVNGGTAFIAGSCLLFGGIALGTSLTNVRYFGEAISAAERIREVIQRKPAIDSESSEGDVLETVAGRVEFREVRFAYPARPEIEVFKKFNLKVPAGRTVALVGMSGSGKSTAVALLQRFYDPATGEITLDGVDIRKLRLKWLRAQMGLVGQEPALFATTIKENILFGKADATMEEVVAATVAANAYGFISQLPQGFDTQVGESGIQMSGGQKQRIAIARAVVRSPKIMLLDEATSALDSESERIVQEALDVVAFGRTTIVIAHRLSTIRNADIIAFVHDGQVIESGSHDDLVKDENSHYACLIDLEESAKSPDITCTQDDDKAQDKQSFSVTNISESISKKQIANVNGAESHVDDIGEAKKLPAPSYWRLLMMNAPEWRQGLLGCAGALLLGTIEPTFCYNMGSMVSVYFSSDHQEIKKKAMVYSLIFVSCSIGAFTFNVIQHYNFAVMGEKLTKRVSERMLSTILTFEVGWFDRDENSTGSICSRLAKDANVVRSLVGDRMALVMQALSAVAFSYMLGLVVAWRLATVMIAVQPIVVMGFYFRREMLKKISSKGIKAQSESSKVAAEAVANVRTVTAFSSQDHILRLFQLTQLERRREGVRNSWIAGVGLGFSQAVTAGYSPLSFGYGGHLFLNGHITSKALIQTVMILLGTARVIAYAGAMTTDLTRGSDTVASVFSILDRTTQIEQDDDDGHRPESLVGAVEFNNVDFTYPARPNVPILRNFSLSMEAGKSIALVGSSGSGKSTIISLIERFYDPLQGVVCIDGMDIRSYNLRSLRKHIALVGQEATLFSGTVLDNITYGMEGAVSDGQVEAAARVASAHDFICGLNEGYRTFCGDRGEQFSGGQKQRIAIARAMLRNPAILLLDEATSALDVRSEKAVKEALERVMVGKTSVVVAHRLSTVRNCDAIAVVEKGVLVEKGTHATLMAKGSSGNYYHLVNAQKVSCDIGHINK</sequence>
<keyword evidence="3" id="KW-0813">Transport</keyword>
<dbReference type="AlphaFoldDB" id="A0A835Q546"/>
<dbReference type="SMART" id="SM00382">
    <property type="entry name" value="AAA"/>
    <property type="match status" value="2"/>
</dbReference>
<dbReference type="EMBL" id="JADCNM010000011">
    <property type="protein sequence ID" value="KAG0463214.1"/>
    <property type="molecule type" value="Genomic_DNA"/>
</dbReference>
<accession>A0A835Q546</accession>
<dbReference type="Proteomes" id="UP000639772">
    <property type="component" value="Chromosome 11"/>
</dbReference>
<comment type="caution">
    <text evidence="15">The sequence shown here is derived from an EMBL/GenBank/DDBJ whole genome shotgun (WGS) entry which is preliminary data.</text>
</comment>
<dbReference type="InterPro" id="IPR003439">
    <property type="entry name" value="ABC_transporter-like_ATP-bd"/>
</dbReference>
<dbReference type="PROSITE" id="PS50893">
    <property type="entry name" value="ABC_TRANSPORTER_2"/>
    <property type="match status" value="2"/>
</dbReference>
<gene>
    <name evidence="15" type="ORF">HPP92_021690</name>
</gene>
<dbReference type="PROSITE" id="PS00211">
    <property type="entry name" value="ABC_TRANSPORTER_1"/>
    <property type="match status" value="2"/>
</dbReference>
<evidence type="ECO:0000256" key="2">
    <source>
        <dbReference type="ARBA" id="ARBA00007577"/>
    </source>
</evidence>
<name>A0A835Q546_VANPL</name>
<dbReference type="InterPro" id="IPR011527">
    <property type="entry name" value="ABC1_TM_dom"/>
</dbReference>
<dbReference type="SUPFAM" id="SSF52540">
    <property type="entry name" value="P-loop containing nucleoside triphosphate hydrolases"/>
    <property type="match status" value="2"/>
</dbReference>
<evidence type="ECO:0000256" key="1">
    <source>
        <dbReference type="ARBA" id="ARBA00004651"/>
    </source>
</evidence>
<feature type="domain" description="ABC transporter" evidence="13">
    <location>
        <begin position="355"/>
        <end position="591"/>
    </location>
</feature>
<dbReference type="InterPro" id="IPR036640">
    <property type="entry name" value="ABC1_TM_sf"/>
</dbReference>
<feature type="transmembrane region" description="Helical" evidence="12">
    <location>
        <begin position="710"/>
        <end position="733"/>
    </location>
</feature>
<evidence type="ECO:0000256" key="8">
    <source>
        <dbReference type="ARBA" id="ARBA00022989"/>
    </source>
</evidence>
<feature type="domain" description="ABC transporter" evidence="13">
    <location>
        <begin position="991"/>
        <end position="1228"/>
    </location>
</feature>
<organism evidence="15 16">
    <name type="scientific">Vanilla planifolia</name>
    <name type="common">Vanilla</name>
    <dbReference type="NCBI Taxonomy" id="51239"/>
    <lineage>
        <taxon>Eukaryota</taxon>
        <taxon>Viridiplantae</taxon>
        <taxon>Streptophyta</taxon>
        <taxon>Embryophyta</taxon>
        <taxon>Tracheophyta</taxon>
        <taxon>Spermatophyta</taxon>
        <taxon>Magnoliopsida</taxon>
        <taxon>Liliopsida</taxon>
        <taxon>Asparagales</taxon>
        <taxon>Orchidaceae</taxon>
        <taxon>Vanilloideae</taxon>
        <taxon>Vanilleae</taxon>
        <taxon>Vanilla</taxon>
    </lineage>
</organism>
<dbReference type="Pfam" id="PF00005">
    <property type="entry name" value="ABC_tran"/>
    <property type="match status" value="2"/>
</dbReference>
<dbReference type="CDD" id="cd03249">
    <property type="entry name" value="ABC_MTABC3_MDL1_MDL2"/>
    <property type="match status" value="2"/>
</dbReference>
<evidence type="ECO:0000256" key="10">
    <source>
        <dbReference type="ARBA" id="ARBA00023180"/>
    </source>
</evidence>
<dbReference type="Gene3D" id="1.20.1560.10">
    <property type="entry name" value="ABC transporter type 1, transmembrane domain"/>
    <property type="match status" value="1"/>
</dbReference>
<feature type="domain" description="ABC transmembrane type-1" evidence="14">
    <location>
        <begin position="34"/>
        <end position="320"/>
    </location>
</feature>
<dbReference type="GO" id="GO:0005886">
    <property type="term" value="C:plasma membrane"/>
    <property type="evidence" value="ECO:0007669"/>
    <property type="project" value="UniProtKB-SubCell"/>
</dbReference>
<evidence type="ECO:0000256" key="5">
    <source>
        <dbReference type="ARBA" id="ARBA00022737"/>
    </source>
</evidence>
<dbReference type="PROSITE" id="PS50929">
    <property type="entry name" value="ABC_TM1F"/>
    <property type="match status" value="2"/>
</dbReference>
<comment type="subcellular location">
    <subcellularLocation>
        <location evidence="1">Cell membrane</location>
        <topology evidence="1">Multi-pass membrane protein</topology>
    </subcellularLocation>
</comment>
<evidence type="ECO:0000256" key="11">
    <source>
        <dbReference type="ARBA" id="ARBA00062948"/>
    </source>
</evidence>
<keyword evidence="10" id="KW-0325">Glycoprotein</keyword>
<feature type="transmembrane region" description="Helical" evidence="12">
    <location>
        <begin position="891"/>
        <end position="909"/>
    </location>
</feature>
<dbReference type="InterPro" id="IPR003593">
    <property type="entry name" value="AAA+_ATPase"/>
</dbReference>
<feature type="transmembrane region" description="Helical" evidence="12">
    <location>
        <begin position="182"/>
        <end position="201"/>
    </location>
</feature>
<dbReference type="FunFam" id="3.40.50.300:FF:000205">
    <property type="entry name" value="ABC transporter B family member 4"/>
    <property type="match status" value="1"/>
</dbReference>
<dbReference type="FunFam" id="3.40.50.300:FF:000066">
    <property type="entry name" value="ABC transporter B family member 1"/>
    <property type="match status" value="1"/>
</dbReference>
<keyword evidence="6" id="KW-0547">Nucleotide-binding</keyword>
<keyword evidence="8 12" id="KW-1133">Transmembrane helix</keyword>
<keyword evidence="4 12" id="KW-0812">Transmembrane</keyword>
<evidence type="ECO:0000256" key="12">
    <source>
        <dbReference type="SAM" id="Phobius"/>
    </source>
</evidence>
<dbReference type="InterPro" id="IPR017871">
    <property type="entry name" value="ABC_transporter-like_CS"/>
</dbReference>
<feature type="transmembrane region" description="Helical" evidence="12">
    <location>
        <begin position="260"/>
        <end position="280"/>
    </location>
</feature>
<evidence type="ECO:0000256" key="3">
    <source>
        <dbReference type="ARBA" id="ARBA00022448"/>
    </source>
</evidence>
<dbReference type="GO" id="GO:0140359">
    <property type="term" value="F:ABC-type transporter activity"/>
    <property type="evidence" value="ECO:0007669"/>
    <property type="project" value="InterPro"/>
</dbReference>
<comment type="similarity">
    <text evidence="2">Belongs to the ABC transporter superfamily. ABCB family. Multidrug resistance exporter (TC 3.A.1.201) subfamily.</text>
</comment>
<dbReference type="OrthoDB" id="6500128at2759"/>
<evidence type="ECO:0000256" key="7">
    <source>
        <dbReference type="ARBA" id="ARBA00022840"/>
    </source>
</evidence>
<dbReference type="InterPro" id="IPR027417">
    <property type="entry name" value="P-loop_NTPase"/>
</dbReference>
<feature type="transmembrane region" description="Helical" evidence="12">
    <location>
        <begin position="292"/>
        <end position="312"/>
    </location>
</feature>
<keyword evidence="9 12" id="KW-0472">Membrane</keyword>
<evidence type="ECO:0000313" key="16">
    <source>
        <dbReference type="Proteomes" id="UP000639772"/>
    </source>
</evidence>
<evidence type="ECO:0000259" key="14">
    <source>
        <dbReference type="PROSITE" id="PS50929"/>
    </source>
</evidence>
<feature type="transmembrane region" description="Helical" evidence="12">
    <location>
        <begin position="811"/>
        <end position="830"/>
    </location>
</feature>
<dbReference type="GO" id="GO:0016887">
    <property type="term" value="F:ATP hydrolysis activity"/>
    <property type="evidence" value="ECO:0007669"/>
    <property type="project" value="InterPro"/>
</dbReference>
<feature type="domain" description="ABC transmembrane type-1" evidence="14">
    <location>
        <begin position="669"/>
        <end position="956"/>
    </location>
</feature>
<dbReference type="PANTHER" id="PTHR45136">
    <property type="entry name" value="ABC TRANSPORTER DOMAIN-CONTAINING PROTEIN"/>
    <property type="match status" value="1"/>
</dbReference>
<evidence type="ECO:0000256" key="9">
    <source>
        <dbReference type="ARBA" id="ARBA00023136"/>
    </source>
</evidence>
<comment type="subunit">
    <text evidence="11">Interacts with 1-naphthylphthalamic acid (NPA).</text>
</comment>
<protein>
    <submittedName>
        <fullName evidence="15">Uncharacterized protein</fullName>
    </submittedName>
</protein>
<proteinExistence type="inferred from homology"/>
<evidence type="ECO:0000256" key="4">
    <source>
        <dbReference type="ARBA" id="ARBA00022692"/>
    </source>
</evidence>